<feature type="signal peptide" evidence="2">
    <location>
        <begin position="1"/>
        <end position="21"/>
    </location>
</feature>
<dbReference type="Pfam" id="PF11611">
    <property type="entry name" value="DUF4352"/>
    <property type="match status" value="1"/>
</dbReference>
<accession>A0A2S7RVF8</accession>
<dbReference type="AlphaFoldDB" id="A0A2S7RVF8"/>
<dbReference type="EMBL" id="PUAP01000019">
    <property type="protein sequence ID" value="PQF23824.1"/>
    <property type="molecule type" value="Genomic_DNA"/>
</dbReference>
<feature type="chain" id="PRO_5039691291" description="DUF4352 domain-containing protein" evidence="2">
    <location>
        <begin position="22"/>
        <end position="155"/>
    </location>
</feature>
<dbReference type="PROSITE" id="PS51257">
    <property type="entry name" value="PROKAR_LIPOPROTEIN"/>
    <property type="match status" value="1"/>
</dbReference>
<name>A0A2S7RVF8_ENTMU</name>
<comment type="caution">
    <text evidence="4">The sequence shown here is derived from an EMBL/GenBank/DDBJ whole genome shotgun (WGS) entry which is preliminary data.</text>
</comment>
<evidence type="ECO:0000259" key="3">
    <source>
        <dbReference type="Pfam" id="PF11611"/>
    </source>
</evidence>
<dbReference type="Proteomes" id="UP000237934">
    <property type="component" value="Unassembled WGS sequence"/>
</dbReference>
<keyword evidence="1 2" id="KW-0732">Signal</keyword>
<proteinExistence type="predicted"/>
<protein>
    <recommendedName>
        <fullName evidence="3">DUF4352 domain-containing protein</fullName>
    </recommendedName>
</protein>
<gene>
    <name evidence="4" type="ORF">CUS89_05890</name>
</gene>
<evidence type="ECO:0000313" key="4">
    <source>
        <dbReference type="EMBL" id="PQF23824.1"/>
    </source>
</evidence>
<evidence type="ECO:0000256" key="2">
    <source>
        <dbReference type="SAM" id="SignalP"/>
    </source>
</evidence>
<organism evidence="4 5">
    <name type="scientific">Enterococcus mundtii</name>
    <dbReference type="NCBI Taxonomy" id="53346"/>
    <lineage>
        <taxon>Bacteria</taxon>
        <taxon>Bacillati</taxon>
        <taxon>Bacillota</taxon>
        <taxon>Bacilli</taxon>
        <taxon>Lactobacillales</taxon>
        <taxon>Enterococcaceae</taxon>
        <taxon>Enterococcus</taxon>
    </lineage>
</organism>
<feature type="domain" description="DUF4352" evidence="3">
    <location>
        <begin position="59"/>
        <end position="143"/>
    </location>
</feature>
<sequence length="155" mass="16973">MKVKLLSLFMMLLFVAGCSNEGNTKTDATATSESAEQLAQQPQSIIGGLKISIDKQEINQKKTEDGERVLHTFTITGENMGSVPTGLGSIDFLLETDTGDQIELDHTMAMFGDEITVGETLTGNVSFELEEGQEARKLIYHTGEEQLAEWEVNSK</sequence>
<reference evidence="4 5" key="1">
    <citation type="journal article" date="2018" name="Pathog. Dis.">
        <title>Whole-genome sequencing based characterization of antimicrobial resistance in Enterococcus.</title>
        <authorList>
            <person name="Tyson G."/>
        </authorList>
    </citation>
    <scope>NUCLEOTIDE SEQUENCE [LARGE SCALE GENOMIC DNA]</scope>
    <source>
        <strain evidence="4 5">CVM N55263</strain>
    </source>
</reference>
<dbReference type="Gene3D" id="2.60.40.1240">
    <property type="match status" value="1"/>
</dbReference>
<dbReference type="InterPro" id="IPR029051">
    <property type="entry name" value="DUF4352"/>
</dbReference>
<dbReference type="RefSeq" id="WP_104871416.1">
    <property type="nucleotide sequence ID" value="NZ_PUAP01000019.1"/>
</dbReference>
<evidence type="ECO:0000256" key="1">
    <source>
        <dbReference type="ARBA" id="ARBA00022729"/>
    </source>
</evidence>
<dbReference type="InterPro" id="IPR029050">
    <property type="entry name" value="Immunoprotect_excell_Ig-like"/>
</dbReference>
<evidence type="ECO:0000313" key="5">
    <source>
        <dbReference type="Proteomes" id="UP000237934"/>
    </source>
</evidence>